<dbReference type="RefSeq" id="WP_016270004.1">
    <property type="nucleotide sequence ID" value="NZ_KE159465.1"/>
</dbReference>
<proteinExistence type="predicted"/>
<organism evidence="1 2">
    <name type="scientific">Phocaeicola vulgatus dnLKV7</name>
    <dbReference type="NCBI Taxonomy" id="1235786"/>
    <lineage>
        <taxon>Bacteria</taxon>
        <taxon>Pseudomonadati</taxon>
        <taxon>Bacteroidota</taxon>
        <taxon>Bacteroidia</taxon>
        <taxon>Bacteroidales</taxon>
        <taxon>Bacteroidaceae</taxon>
        <taxon>Phocaeicola</taxon>
    </lineage>
</organism>
<dbReference type="HOGENOM" id="CLU_085317_0_0_10"/>
<dbReference type="GO" id="GO:0009307">
    <property type="term" value="P:DNA restriction-modification system"/>
    <property type="evidence" value="ECO:0007669"/>
    <property type="project" value="InterPro"/>
</dbReference>
<protein>
    <recommendedName>
        <fullName evidence="3">NgoPII family restriction endonuclease</fullName>
    </recommendedName>
</protein>
<accession>R9HQP6</accession>
<evidence type="ECO:0000313" key="2">
    <source>
        <dbReference type="Proteomes" id="UP000014151"/>
    </source>
</evidence>
<gene>
    <name evidence="1" type="ORF">C800_00124</name>
</gene>
<dbReference type="InterPro" id="IPR019046">
    <property type="entry name" value="Restrct_endonuc_II_NgoPII"/>
</dbReference>
<dbReference type="GO" id="GO:0009036">
    <property type="term" value="F:type II site-specific deoxyribonuclease activity"/>
    <property type="evidence" value="ECO:0007669"/>
    <property type="project" value="InterPro"/>
</dbReference>
<name>R9HQP6_PHOVU</name>
<dbReference type="AlphaFoldDB" id="R9HQP6"/>
<reference evidence="1 2" key="1">
    <citation type="submission" date="2013-04" db="EMBL/GenBank/DDBJ databases">
        <title>The Genome Sequence of Bacteroides vulgatus dnLKV7.</title>
        <authorList>
            <consortium name="The Broad Institute Genomics Platform"/>
            <consortium name="The Broad Institute Genome Sequencing Center for Infectious Disease"/>
            <person name="Earl A."/>
            <person name="Xavier R."/>
            <person name="Kuhn K."/>
            <person name="Stappenbeck T."/>
            <person name="Walker B."/>
            <person name="Young S."/>
            <person name="Zeng Q."/>
            <person name="Gargeya S."/>
            <person name="Fitzgerald M."/>
            <person name="Haas B."/>
            <person name="Abouelleil A."/>
            <person name="Allen A.W."/>
            <person name="Alvarado L."/>
            <person name="Arachchi H.M."/>
            <person name="Berlin A.M."/>
            <person name="Chapman S.B."/>
            <person name="Gainer-Dewar J."/>
            <person name="Goldberg J."/>
            <person name="Griggs A."/>
            <person name="Gujja S."/>
            <person name="Hansen M."/>
            <person name="Howarth C."/>
            <person name="Imamovic A."/>
            <person name="Ireland A."/>
            <person name="Larimer J."/>
            <person name="McCowan C."/>
            <person name="Murphy C."/>
            <person name="Pearson M."/>
            <person name="Poon T.W."/>
            <person name="Priest M."/>
            <person name="Roberts A."/>
            <person name="Saif S."/>
            <person name="Shea T."/>
            <person name="Sisk P."/>
            <person name="Sykes S."/>
            <person name="Wortman J."/>
            <person name="Nusbaum C."/>
            <person name="Birren B."/>
        </authorList>
    </citation>
    <scope>NUCLEOTIDE SEQUENCE [LARGE SCALE GENOMIC DNA]</scope>
    <source>
        <strain evidence="2">dnLKV7</strain>
    </source>
</reference>
<evidence type="ECO:0000313" key="1">
    <source>
        <dbReference type="EMBL" id="EOS06169.1"/>
    </source>
</evidence>
<dbReference type="GO" id="GO:0003677">
    <property type="term" value="F:DNA binding"/>
    <property type="evidence" value="ECO:0007669"/>
    <property type="project" value="InterPro"/>
</dbReference>
<comment type="caution">
    <text evidence="1">The sequence shown here is derived from an EMBL/GenBank/DDBJ whole genome shotgun (WGS) entry which is preliminary data.</text>
</comment>
<dbReference type="PATRIC" id="fig|1235786.3.peg.140"/>
<dbReference type="EMBL" id="ASSN01000002">
    <property type="protein sequence ID" value="EOS06169.1"/>
    <property type="molecule type" value="Genomic_DNA"/>
</dbReference>
<sequence>MKRDKSFIVKHDFLFNSRIFVQIMKNMRNIVDAIIEIVNAPQYRLKEYAESHNRANQMGAALEEYVKDLFAGTVNETDLNKRNQKISESFCYLGNQNNPPDSMLKNGGVAIEVKKIESPNSALALNSSYPKAKLYSDCEMINRACRFCEPWEVRDMLYVVGVLNGEVLTSLAFVYGDEYCADKEIYERIKKKLKEGILSIPNVEFADTKELGRVNRVDPLGITSLRIRGMWQIDNPFVVFNYLYRRDSDKKFNFLAIINEKKAASLDNFWMLEKLQQEKKDFSISNAQIKNPNNPAILQSVKLITYTI</sequence>
<evidence type="ECO:0008006" key="3">
    <source>
        <dbReference type="Google" id="ProtNLM"/>
    </source>
</evidence>
<dbReference type="Pfam" id="PF09521">
    <property type="entry name" value="RE_NgoPII"/>
    <property type="match status" value="1"/>
</dbReference>
<dbReference type="Proteomes" id="UP000014151">
    <property type="component" value="Unassembled WGS sequence"/>
</dbReference>